<accession>A0A6L3N7X4</accession>
<dbReference type="GO" id="GO:0016829">
    <property type="term" value="F:lyase activity"/>
    <property type="evidence" value="ECO:0007669"/>
    <property type="project" value="UniProtKB-KW"/>
</dbReference>
<evidence type="ECO:0000313" key="5">
    <source>
        <dbReference type="Proteomes" id="UP000473571"/>
    </source>
</evidence>
<evidence type="ECO:0000256" key="2">
    <source>
        <dbReference type="ARBA" id="ARBA00023239"/>
    </source>
</evidence>
<protein>
    <submittedName>
        <fullName evidence="4">Enoyl-CoA hydratase/isomerase family protein</fullName>
    </submittedName>
</protein>
<dbReference type="InterPro" id="IPR001753">
    <property type="entry name" value="Enoyl-CoA_hydra/iso"/>
</dbReference>
<comment type="caution">
    <text evidence="4">The sequence shown here is derived from an EMBL/GenBank/DDBJ whole genome shotgun (WGS) entry which is preliminary data.</text>
</comment>
<feature type="non-terminal residue" evidence="4">
    <location>
        <position position="120"/>
    </location>
</feature>
<dbReference type="Proteomes" id="UP000473571">
    <property type="component" value="Unassembled WGS sequence"/>
</dbReference>
<keyword evidence="3" id="KW-0511">Multifunctional enzyme</keyword>
<dbReference type="EMBL" id="VZOL01001108">
    <property type="protein sequence ID" value="KAB0642417.1"/>
    <property type="molecule type" value="Genomic_DNA"/>
</dbReference>
<reference evidence="4 5" key="1">
    <citation type="submission" date="2019-09" db="EMBL/GenBank/DDBJ databases">
        <title>Draft genome sequences of 48 bacterial type strains from the CCUG.</title>
        <authorList>
            <person name="Tunovic T."/>
            <person name="Pineiro-Iglesias B."/>
            <person name="Unosson C."/>
            <person name="Inganas E."/>
            <person name="Ohlen M."/>
            <person name="Cardew S."/>
            <person name="Jensie-Markopoulos S."/>
            <person name="Salva-Serra F."/>
            <person name="Jaen-Luchoro D."/>
            <person name="Karlsson R."/>
            <person name="Svensson-Stadler L."/>
            <person name="Chun J."/>
            <person name="Moore E."/>
        </authorList>
    </citation>
    <scope>NUCLEOTIDE SEQUENCE [LARGE SCALE GENOMIC DNA]</scope>
    <source>
        <strain evidence="4 5">CCUG 65687</strain>
    </source>
</reference>
<keyword evidence="1 4" id="KW-0413">Isomerase</keyword>
<evidence type="ECO:0000256" key="3">
    <source>
        <dbReference type="ARBA" id="ARBA00023268"/>
    </source>
</evidence>
<dbReference type="CDD" id="cd06558">
    <property type="entry name" value="crotonase-like"/>
    <property type="match status" value="1"/>
</dbReference>
<keyword evidence="2" id="KW-0456">Lyase</keyword>
<gene>
    <name evidence="4" type="ORF">F7R13_33720</name>
</gene>
<proteinExistence type="predicted"/>
<dbReference type="SUPFAM" id="SSF52096">
    <property type="entry name" value="ClpP/crotonase"/>
    <property type="match status" value="1"/>
</dbReference>
<dbReference type="GO" id="GO:0016853">
    <property type="term" value="F:isomerase activity"/>
    <property type="evidence" value="ECO:0007669"/>
    <property type="project" value="UniProtKB-KW"/>
</dbReference>
<dbReference type="InterPro" id="IPR029045">
    <property type="entry name" value="ClpP/crotonase-like_dom_sf"/>
</dbReference>
<dbReference type="Gene3D" id="3.90.226.10">
    <property type="entry name" value="2-enoyl-CoA Hydratase, Chain A, domain 1"/>
    <property type="match status" value="1"/>
</dbReference>
<evidence type="ECO:0000256" key="1">
    <source>
        <dbReference type="ARBA" id="ARBA00023235"/>
    </source>
</evidence>
<dbReference type="Pfam" id="PF00378">
    <property type="entry name" value="ECH_1"/>
    <property type="match status" value="1"/>
</dbReference>
<dbReference type="RefSeq" id="WP_151007218.1">
    <property type="nucleotide sequence ID" value="NZ_VZOL01001108.1"/>
</dbReference>
<dbReference type="PANTHER" id="PTHR23309">
    <property type="entry name" value="3-HYDROXYACYL-COA DEHYROGENASE"/>
    <property type="match status" value="1"/>
</dbReference>
<sequence length="120" mass="12286">MNSSASPESSQAGTVTRERRDKLLVVTIDHPPVNALSADVRRGLANALDAAQADDAIRAVLIVGAGRNFIAGADIREFGKPPVPPSLPDVCERIESSAKPVVVALHGATLGGGLEVALAA</sequence>
<organism evidence="4 5">
    <name type="scientific">Burkholderia territorii</name>
    <dbReference type="NCBI Taxonomy" id="1503055"/>
    <lineage>
        <taxon>Bacteria</taxon>
        <taxon>Pseudomonadati</taxon>
        <taxon>Pseudomonadota</taxon>
        <taxon>Betaproteobacteria</taxon>
        <taxon>Burkholderiales</taxon>
        <taxon>Burkholderiaceae</taxon>
        <taxon>Burkholderia</taxon>
        <taxon>Burkholderia cepacia complex</taxon>
    </lineage>
</organism>
<dbReference type="AlphaFoldDB" id="A0A6L3N7X4"/>
<evidence type="ECO:0000313" key="4">
    <source>
        <dbReference type="EMBL" id="KAB0642417.1"/>
    </source>
</evidence>
<name>A0A6L3N7X4_9BURK</name>